<accession>A0ABQ0DD68</accession>
<reference evidence="1 2" key="1">
    <citation type="journal article" date="2019" name="PLoS Negl. Trop. Dis.">
        <title>Whole genome sequencing of Entamoeba nuttalli reveals mammalian host-related molecular signatures and a novel octapeptide-repeat surface protein.</title>
        <authorList>
            <person name="Tanaka M."/>
            <person name="Makiuchi T."/>
            <person name="Komiyama T."/>
            <person name="Shiina T."/>
            <person name="Osaki K."/>
            <person name="Tachibana H."/>
        </authorList>
    </citation>
    <scope>NUCLEOTIDE SEQUENCE [LARGE SCALE GENOMIC DNA]</scope>
    <source>
        <strain evidence="1 2">P19-061405</strain>
    </source>
</reference>
<sequence length="130" mass="15916">MVLNGVKSTELKALMNRNISSVDIKYDRYSHKNEVRGEYKYLFDSIIPFNELKECDTINMNEWIKNELNEKQEYIYEIQKYIQLPSEKEINLHNPERQKMKKHEEYEYLKRKNKANIESEIQRVANQRRR</sequence>
<dbReference type="Proteomes" id="UP001628156">
    <property type="component" value="Unassembled WGS sequence"/>
</dbReference>
<evidence type="ECO:0000313" key="2">
    <source>
        <dbReference type="Proteomes" id="UP001628156"/>
    </source>
</evidence>
<proteinExistence type="predicted"/>
<keyword evidence="2" id="KW-1185">Reference proteome</keyword>
<organism evidence="1 2">
    <name type="scientific">Entamoeba nuttalli</name>
    <dbReference type="NCBI Taxonomy" id="412467"/>
    <lineage>
        <taxon>Eukaryota</taxon>
        <taxon>Amoebozoa</taxon>
        <taxon>Evosea</taxon>
        <taxon>Archamoebae</taxon>
        <taxon>Mastigamoebida</taxon>
        <taxon>Entamoebidae</taxon>
        <taxon>Entamoeba</taxon>
    </lineage>
</organism>
<protein>
    <submittedName>
        <fullName evidence="1">Uncharacterized protein</fullName>
    </submittedName>
</protein>
<gene>
    <name evidence="1" type="ORF">ENUP19_0059G0018</name>
</gene>
<evidence type="ECO:0000313" key="1">
    <source>
        <dbReference type="EMBL" id="GAB1220809.1"/>
    </source>
</evidence>
<name>A0ABQ0DD68_9EUKA</name>
<comment type="caution">
    <text evidence="1">The sequence shown here is derived from an EMBL/GenBank/DDBJ whole genome shotgun (WGS) entry which is preliminary data.</text>
</comment>
<dbReference type="EMBL" id="BAAFRS010000059">
    <property type="protein sequence ID" value="GAB1220809.1"/>
    <property type="molecule type" value="Genomic_DNA"/>
</dbReference>